<dbReference type="InterPro" id="IPR014729">
    <property type="entry name" value="Rossmann-like_a/b/a_fold"/>
</dbReference>
<keyword evidence="5 11" id="KW-0547">Nucleotide-binding</keyword>
<dbReference type="Pfam" id="PF13603">
    <property type="entry name" value="tRNA-synt_1_2"/>
    <property type="match status" value="1"/>
</dbReference>
<dbReference type="Pfam" id="PF00133">
    <property type="entry name" value="tRNA-synt_1"/>
    <property type="match status" value="2"/>
</dbReference>
<dbReference type="InterPro" id="IPR009080">
    <property type="entry name" value="tRNAsynth_Ia_anticodon-bd"/>
</dbReference>
<dbReference type="OrthoDB" id="15954at2759"/>
<evidence type="ECO:0000256" key="9">
    <source>
        <dbReference type="ARBA" id="ARBA00030520"/>
    </source>
</evidence>
<dbReference type="Proteomes" id="UP000801428">
    <property type="component" value="Unassembled WGS sequence"/>
</dbReference>
<dbReference type="PRINTS" id="PR00985">
    <property type="entry name" value="TRNASYNTHLEU"/>
</dbReference>
<dbReference type="InterPro" id="IPR009008">
    <property type="entry name" value="Val/Leu/Ile-tRNA-synth_edit"/>
</dbReference>
<dbReference type="SUPFAM" id="SSF50677">
    <property type="entry name" value="ValRS/IleRS/LeuRS editing domain"/>
    <property type="match status" value="1"/>
</dbReference>
<feature type="domain" description="Aminoacyl-tRNA synthetase class Ia" evidence="12">
    <location>
        <begin position="21"/>
        <end position="214"/>
    </location>
</feature>
<evidence type="ECO:0000256" key="6">
    <source>
        <dbReference type="ARBA" id="ARBA00022840"/>
    </source>
</evidence>
<dbReference type="SUPFAM" id="SSF52374">
    <property type="entry name" value="Nucleotidylyl transferase"/>
    <property type="match status" value="1"/>
</dbReference>
<dbReference type="FunFam" id="1.10.730.10:FF:000002">
    <property type="entry name" value="Leucine--tRNA ligase"/>
    <property type="match status" value="1"/>
</dbReference>
<evidence type="ECO:0000313" key="16">
    <source>
        <dbReference type="Proteomes" id="UP000801428"/>
    </source>
</evidence>
<evidence type="ECO:0000256" key="4">
    <source>
        <dbReference type="ARBA" id="ARBA00022598"/>
    </source>
</evidence>
<dbReference type="GO" id="GO:0006429">
    <property type="term" value="P:leucyl-tRNA aminoacylation"/>
    <property type="evidence" value="ECO:0007669"/>
    <property type="project" value="InterPro"/>
</dbReference>
<evidence type="ECO:0000259" key="12">
    <source>
        <dbReference type="Pfam" id="PF00133"/>
    </source>
</evidence>
<feature type="domain" description="Leucyl-tRNA synthetase editing" evidence="14">
    <location>
        <begin position="231"/>
        <end position="427"/>
    </location>
</feature>
<dbReference type="Gene3D" id="3.40.50.620">
    <property type="entry name" value="HUPs"/>
    <property type="match status" value="2"/>
</dbReference>
<comment type="subcellular location">
    <subcellularLocation>
        <location evidence="1">Mitochondrion matrix</location>
    </subcellularLocation>
</comment>
<dbReference type="GO" id="GO:0005759">
    <property type="term" value="C:mitochondrial matrix"/>
    <property type="evidence" value="ECO:0007669"/>
    <property type="project" value="UniProtKB-SubCell"/>
</dbReference>
<dbReference type="AlphaFoldDB" id="A0A9P4WBJ4"/>
<dbReference type="GO" id="GO:0002161">
    <property type="term" value="F:aminoacyl-tRNA deacylase activity"/>
    <property type="evidence" value="ECO:0007669"/>
    <property type="project" value="InterPro"/>
</dbReference>
<accession>A0A9P4WBJ4</accession>
<evidence type="ECO:0000256" key="2">
    <source>
        <dbReference type="ARBA" id="ARBA00005594"/>
    </source>
</evidence>
<dbReference type="GO" id="GO:0005524">
    <property type="term" value="F:ATP binding"/>
    <property type="evidence" value="ECO:0007669"/>
    <property type="project" value="UniProtKB-KW"/>
</dbReference>
<evidence type="ECO:0000256" key="7">
    <source>
        <dbReference type="ARBA" id="ARBA00022917"/>
    </source>
</evidence>
<keyword evidence="7 11" id="KW-0648">Protein biosynthesis</keyword>
<dbReference type="NCBIfam" id="TIGR00396">
    <property type="entry name" value="leuS_bact"/>
    <property type="match status" value="1"/>
</dbReference>
<dbReference type="Pfam" id="PF08264">
    <property type="entry name" value="Anticodon_1"/>
    <property type="match status" value="1"/>
</dbReference>
<evidence type="ECO:0000256" key="10">
    <source>
        <dbReference type="ARBA" id="ARBA00047469"/>
    </source>
</evidence>
<dbReference type="InterPro" id="IPR013155">
    <property type="entry name" value="M/V/L/I-tRNA-synth_anticd-bd"/>
</dbReference>
<evidence type="ECO:0000256" key="1">
    <source>
        <dbReference type="ARBA" id="ARBA00004305"/>
    </source>
</evidence>
<keyword evidence="6 11" id="KW-0067">ATP-binding</keyword>
<evidence type="ECO:0000259" key="14">
    <source>
        <dbReference type="Pfam" id="PF13603"/>
    </source>
</evidence>
<dbReference type="PANTHER" id="PTHR43740:SF2">
    <property type="entry name" value="LEUCINE--TRNA LIGASE, MITOCHONDRIAL"/>
    <property type="match status" value="1"/>
</dbReference>
<sequence length="992" mass="110788">MKERTRAAAAVKIETLTKKWQPHWDKLAAEGQKSVQTEGKAYVLPMFPYPSGTLHLGHLRVYTISDVLARFKRIQGYKVLHPIGWDAFGLPAENAAIERGVHPEKWTLQNIEAMKAQMQLMGGHWDWDAELRTCDPNFYKHTQRLFLMLHERGLAYQAESLVNYDPVDKTVLANEQVDANGCSWRSGAKVEKLMLKQWFLKIKEFQEPLLKDLATLADGGRWPEKVLSMQKNWIGKSEGTKLWFDVQANSGDMQFDPVEVFTTRADTLFGVQYIALSLSHPIVKHLATDDAALRDFLSRAKDLPPDTKEGYRLPNALAHNPLMQVTGGRDTAIPIYVAPYVLDDYGSGAVMGVPGHDTRDYAFWRINAGDEPVKAVITEKAGLPTSQLVSGTSGDKVMTARGFIAADIPDFANMQSKKAVKLMVKKLNESGKRAEQTANWRLRDWLISRQRYWGTPIPIVHCQSCGPVPVPESDLPVELPDLPDSFFQGRSGNPLEEDEHWKKTSCPKCHAPAERETDTMDTFMDSSWYFFRFLDPKNESEIVSAKKANTGMPVDLYIGGVEHAILHLLYARFISKFLATTPVWPNGNQVNGEPFKQLIAQGMVHGETFIDPENGRFLKPDEVDTSNPSQPKIKATGVTPNVSFEKMSKSKYNGVDPGATIAKYGADATRAHMLFQAPVADVLEWDEKKITGVQRWLQRVIRLSSAHWFPDQELQKFTIPRSVDDDLASIMIRFSKATGTGKSFSSSTDAEIAELVAALTPEEGQLYTDLLKTIMSVTKSYSETYSLNTIISDLMTLTNAIWDTPHASMLSPWLKWHAVTHLLRMVAPIAPGVAEEAWQNLRLNTRHPEKKSDMPVSVLSAGFPSQADCHLIPHLNPRTKVVVQVDGKRKFDLEVLKSGPKPDSTESIESQLQNQVAVLEQITQSAAGREWFNPDTGKLWALSESKEEHPTWPGLPSDWKLVMVGKSLVNLVSPGKAAKAQKKAGGKPGKVH</sequence>
<evidence type="ECO:0000259" key="13">
    <source>
        <dbReference type="Pfam" id="PF08264"/>
    </source>
</evidence>
<dbReference type="EC" id="6.1.1.4" evidence="3"/>
<proteinExistence type="inferred from homology"/>
<dbReference type="PANTHER" id="PTHR43740">
    <property type="entry name" value="LEUCYL-TRNA SYNTHETASE"/>
    <property type="match status" value="1"/>
</dbReference>
<dbReference type="InterPro" id="IPR002302">
    <property type="entry name" value="Leu-tRNA-ligase"/>
</dbReference>
<comment type="catalytic activity">
    <reaction evidence="10">
        <text>tRNA(Leu) + L-leucine + ATP = L-leucyl-tRNA(Leu) + AMP + diphosphate</text>
        <dbReference type="Rhea" id="RHEA:11688"/>
        <dbReference type="Rhea" id="RHEA-COMP:9613"/>
        <dbReference type="Rhea" id="RHEA-COMP:9622"/>
        <dbReference type="ChEBI" id="CHEBI:30616"/>
        <dbReference type="ChEBI" id="CHEBI:33019"/>
        <dbReference type="ChEBI" id="CHEBI:57427"/>
        <dbReference type="ChEBI" id="CHEBI:78442"/>
        <dbReference type="ChEBI" id="CHEBI:78494"/>
        <dbReference type="ChEBI" id="CHEBI:456215"/>
        <dbReference type="EC" id="6.1.1.4"/>
    </reaction>
</comment>
<organism evidence="15 16">
    <name type="scientific">Curvularia kusanoi</name>
    <name type="common">Cochliobolus kusanoi</name>
    <dbReference type="NCBI Taxonomy" id="90978"/>
    <lineage>
        <taxon>Eukaryota</taxon>
        <taxon>Fungi</taxon>
        <taxon>Dikarya</taxon>
        <taxon>Ascomycota</taxon>
        <taxon>Pezizomycotina</taxon>
        <taxon>Dothideomycetes</taxon>
        <taxon>Pleosporomycetidae</taxon>
        <taxon>Pleosporales</taxon>
        <taxon>Pleosporineae</taxon>
        <taxon>Pleosporaceae</taxon>
        <taxon>Curvularia</taxon>
    </lineage>
</organism>
<feature type="domain" description="Aminoacyl-tRNA synthetase class Ia" evidence="12">
    <location>
        <begin position="441"/>
        <end position="605"/>
    </location>
</feature>
<name>A0A9P4WBJ4_CURKU</name>
<comment type="caution">
    <text evidence="15">The sequence shown here is derived from an EMBL/GenBank/DDBJ whole genome shotgun (WGS) entry which is preliminary data.</text>
</comment>
<dbReference type="SUPFAM" id="SSF47323">
    <property type="entry name" value="Anticodon-binding domain of a subclass of class I aminoacyl-tRNA synthetases"/>
    <property type="match status" value="1"/>
</dbReference>
<reference evidence="15" key="1">
    <citation type="submission" date="2019-04" db="EMBL/GenBank/DDBJ databases">
        <title>Sequencing of skin fungus with MAO and IRED activity.</title>
        <authorList>
            <person name="Marsaioli A.J."/>
            <person name="Bonatto J.M.C."/>
            <person name="Reis Junior O."/>
        </authorList>
    </citation>
    <scope>NUCLEOTIDE SEQUENCE</scope>
    <source>
        <strain evidence="15">30M1</strain>
    </source>
</reference>
<evidence type="ECO:0000313" key="15">
    <source>
        <dbReference type="EMBL" id="KAF3002979.1"/>
    </source>
</evidence>
<comment type="similarity">
    <text evidence="2 11">Belongs to the class-I aminoacyl-tRNA synthetase family.</text>
</comment>
<dbReference type="InterPro" id="IPR025709">
    <property type="entry name" value="Leu_tRNA-synth_edit"/>
</dbReference>
<dbReference type="Gene3D" id="1.10.730.10">
    <property type="entry name" value="Isoleucyl-tRNA Synthetase, Domain 1"/>
    <property type="match status" value="2"/>
</dbReference>
<keyword evidence="8 11" id="KW-0030">Aminoacyl-tRNA synthetase</keyword>
<dbReference type="GO" id="GO:0004823">
    <property type="term" value="F:leucine-tRNA ligase activity"/>
    <property type="evidence" value="ECO:0007669"/>
    <property type="project" value="UniProtKB-EC"/>
</dbReference>
<evidence type="ECO:0000256" key="11">
    <source>
        <dbReference type="RuleBase" id="RU363035"/>
    </source>
</evidence>
<keyword evidence="4 11" id="KW-0436">Ligase</keyword>
<evidence type="ECO:0000256" key="5">
    <source>
        <dbReference type="ARBA" id="ARBA00022741"/>
    </source>
</evidence>
<evidence type="ECO:0000256" key="8">
    <source>
        <dbReference type="ARBA" id="ARBA00023146"/>
    </source>
</evidence>
<dbReference type="PROSITE" id="PS00178">
    <property type="entry name" value="AA_TRNA_LIGASE_I"/>
    <property type="match status" value="1"/>
</dbReference>
<dbReference type="FunFam" id="3.40.50.620:FF:000003">
    <property type="entry name" value="Leucine--tRNA ligase"/>
    <property type="match status" value="1"/>
</dbReference>
<dbReference type="InterPro" id="IPR002300">
    <property type="entry name" value="aa-tRNA-synth_Ia"/>
</dbReference>
<dbReference type="CDD" id="cd00812">
    <property type="entry name" value="LeuRS_core"/>
    <property type="match status" value="1"/>
</dbReference>
<keyword evidence="16" id="KW-1185">Reference proteome</keyword>
<protein>
    <recommendedName>
        <fullName evidence="3">leucine--tRNA ligase</fullName>
        <ecNumber evidence="3">6.1.1.4</ecNumber>
    </recommendedName>
    <alternativeName>
        <fullName evidence="9">Leucyl-tRNA synthetase</fullName>
    </alternativeName>
</protein>
<dbReference type="FunFam" id="3.40.50.620:FF:000100">
    <property type="entry name" value="probable leucine--tRNA ligase, mitochondrial"/>
    <property type="match status" value="1"/>
</dbReference>
<feature type="domain" description="Methionyl/Valyl/Leucyl/Isoleucyl-tRNA synthetase anticodon-binding" evidence="13">
    <location>
        <begin position="769"/>
        <end position="900"/>
    </location>
</feature>
<gene>
    <name evidence="15" type="primary">NAM2_1</name>
    <name evidence="15" type="ORF">E8E13_004943</name>
</gene>
<dbReference type="EMBL" id="SWKU01000010">
    <property type="protein sequence ID" value="KAF3002979.1"/>
    <property type="molecule type" value="Genomic_DNA"/>
</dbReference>
<evidence type="ECO:0000256" key="3">
    <source>
        <dbReference type="ARBA" id="ARBA00013164"/>
    </source>
</evidence>
<dbReference type="GO" id="GO:0032543">
    <property type="term" value="P:mitochondrial translation"/>
    <property type="evidence" value="ECO:0007669"/>
    <property type="project" value="TreeGrafter"/>
</dbReference>
<dbReference type="InterPro" id="IPR001412">
    <property type="entry name" value="aa-tRNA-synth_I_CS"/>
</dbReference>